<dbReference type="GO" id="GO:0004527">
    <property type="term" value="F:exonuclease activity"/>
    <property type="evidence" value="ECO:0007669"/>
    <property type="project" value="UniProtKB-KW"/>
</dbReference>
<dbReference type="SUPFAM" id="SSF56219">
    <property type="entry name" value="DNase I-like"/>
    <property type="match status" value="1"/>
</dbReference>
<keyword evidence="10" id="KW-0269">Exonuclease</keyword>
<dbReference type="GO" id="GO:0005737">
    <property type="term" value="C:cytoplasm"/>
    <property type="evidence" value="ECO:0007669"/>
    <property type="project" value="TreeGrafter"/>
</dbReference>
<protein>
    <submittedName>
        <fullName evidence="10">Endonuclease/exonuclease/phosphatase</fullName>
    </submittedName>
</protein>
<organism evidence="10">
    <name type="scientific">Vecturithrix granuli</name>
    <dbReference type="NCBI Taxonomy" id="1499967"/>
    <lineage>
        <taxon>Bacteria</taxon>
        <taxon>Candidatus Moduliflexota</taxon>
        <taxon>Candidatus Vecturitrichia</taxon>
        <taxon>Candidatus Vecturitrichales</taxon>
        <taxon>Candidatus Vecturitrichaceae</taxon>
        <taxon>Candidatus Vecturithrix</taxon>
    </lineage>
</organism>
<dbReference type="GO" id="GO:0003697">
    <property type="term" value="F:single-stranded DNA binding"/>
    <property type="evidence" value="ECO:0007669"/>
    <property type="project" value="TreeGrafter"/>
</dbReference>
<dbReference type="GO" id="GO:0004519">
    <property type="term" value="F:endonuclease activity"/>
    <property type="evidence" value="ECO:0007669"/>
    <property type="project" value="UniProtKB-KW"/>
</dbReference>
<evidence type="ECO:0000256" key="7">
    <source>
        <dbReference type="ARBA" id="ARBA00022842"/>
    </source>
</evidence>
<evidence type="ECO:0000256" key="2">
    <source>
        <dbReference type="ARBA" id="ARBA00001946"/>
    </source>
</evidence>
<dbReference type="STRING" id="1499967.U27_02387"/>
<evidence type="ECO:0000256" key="4">
    <source>
        <dbReference type="ARBA" id="ARBA00022723"/>
    </source>
</evidence>
<evidence type="ECO:0000313" key="10">
    <source>
        <dbReference type="EMBL" id="GAK55553.1"/>
    </source>
</evidence>
<accession>A0A0S6WB46</accession>
<sequence>MLNLRVVTLNLWNNDFFRFERAHLVTKEIASLQPHLVALQEVSIVHDMAAWIVNRLNEESYGGEYSASPWNKIGPQGASEGLAILSCLPVIGMREAIDLKGGGRIAQRIIVEFQGQKIALCNLHLHHPREADELRVSQSHLASEWMLSLNDCAQIMAGDFNSTPESKTMVSLYERWASAYASHSGKEPEYTSPTPLAECGEEPFSHRSAIDYILFTPSSLRVTHAELCFTKPGGHGGDLYPSDHYGLVADFEIK</sequence>
<keyword evidence="8" id="KW-0234">DNA repair</keyword>
<comment type="cofactor">
    <cofactor evidence="2">
        <name>Mg(2+)</name>
        <dbReference type="ChEBI" id="CHEBI:18420"/>
    </cofactor>
</comment>
<evidence type="ECO:0000313" key="11">
    <source>
        <dbReference type="Proteomes" id="UP000030661"/>
    </source>
</evidence>
<proteinExistence type="predicted"/>
<keyword evidence="5" id="KW-0227">DNA damage</keyword>
<evidence type="ECO:0000256" key="1">
    <source>
        <dbReference type="ARBA" id="ARBA00001936"/>
    </source>
</evidence>
<dbReference type="PANTHER" id="PTHR15822">
    <property type="entry name" value="TRAF AND TNF RECEPTOR-ASSOCIATED PROTEIN"/>
    <property type="match status" value="1"/>
</dbReference>
<dbReference type="PANTHER" id="PTHR15822:SF4">
    <property type="entry name" value="TYROSYL-DNA PHOSPHODIESTERASE 2"/>
    <property type="match status" value="1"/>
</dbReference>
<keyword evidence="10" id="KW-0255">Endonuclease</keyword>
<dbReference type="AlphaFoldDB" id="A0A0S6WB46"/>
<dbReference type="InterPro" id="IPR036691">
    <property type="entry name" value="Endo/exonu/phosph_ase_sf"/>
</dbReference>
<dbReference type="GO" id="GO:0046872">
    <property type="term" value="F:metal ion binding"/>
    <property type="evidence" value="ECO:0007669"/>
    <property type="project" value="UniProtKB-KW"/>
</dbReference>
<dbReference type="EMBL" id="DF820463">
    <property type="protein sequence ID" value="GAK55553.1"/>
    <property type="molecule type" value="Genomic_DNA"/>
</dbReference>
<dbReference type="HOGENOM" id="CLU_095663_0_0_0"/>
<dbReference type="Pfam" id="PF03372">
    <property type="entry name" value="Exo_endo_phos"/>
    <property type="match status" value="1"/>
</dbReference>
<evidence type="ECO:0000256" key="5">
    <source>
        <dbReference type="ARBA" id="ARBA00022763"/>
    </source>
</evidence>
<dbReference type="eggNOG" id="COG3568">
    <property type="taxonomic scope" value="Bacteria"/>
</dbReference>
<dbReference type="GO" id="GO:0006302">
    <property type="term" value="P:double-strand break repair"/>
    <property type="evidence" value="ECO:0007669"/>
    <property type="project" value="TreeGrafter"/>
</dbReference>
<evidence type="ECO:0000256" key="3">
    <source>
        <dbReference type="ARBA" id="ARBA00022722"/>
    </source>
</evidence>
<comment type="cofactor">
    <cofactor evidence="1">
        <name>Mn(2+)</name>
        <dbReference type="ChEBI" id="CHEBI:29035"/>
    </cofactor>
</comment>
<evidence type="ECO:0000256" key="8">
    <source>
        <dbReference type="ARBA" id="ARBA00023204"/>
    </source>
</evidence>
<keyword evidence="11" id="KW-1185">Reference proteome</keyword>
<name>A0A0S6WB46_VECG1</name>
<gene>
    <name evidence="10" type="ORF">U27_02387</name>
</gene>
<feature type="domain" description="Endonuclease/exonuclease/phosphatase" evidence="9">
    <location>
        <begin position="8"/>
        <end position="244"/>
    </location>
</feature>
<dbReference type="Proteomes" id="UP000030661">
    <property type="component" value="Unassembled WGS sequence"/>
</dbReference>
<keyword evidence="3" id="KW-0540">Nuclease</keyword>
<dbReference type="Gene3D" id="3.60.10.10">
    <property type="entry name" value="Endonuclease/exonuclease/phosphatase"/>
    <property type="match status" value="1"/>
</dbReference>
<keyword evidence="6" id="KW-0378">Hydrolase</keyword>
<keyword evidence="7" id="KW-0460">Magnesium</keyword>
<keyword evidence="4" id="KW-0479">Metal-binding</keyword>
<evidence type="ECO:0000256" key="6">
    <source>
        <dbReference type="ARBA" id="ARBA00022801"/>
    </source>
</evidence>
<dbReference type="InterPro" id="IPR051547">
    <property type="entry name" value="TDP2-like"/>
</dbReference>
<evidence type="ECO:0000259" key="9">
    <source>
        <dbReference type="Pfam" id="PF03372"/>
    </source>
</evidence>
<dbReference type="GO" id="GO:0070260">
    <property type="term" value="F:5'-tyrosyl-DNA phosphodiesterase activity"/>
    <property type="evidence" value="ECO:0007669"/>
    <property type="project" value="TreeGrafter"/>
</dbReference>
<reference evidence="10" key="1">
    <citation type="journal article" date="2015" name="PeerJ">
        <title>First genomic representation of candidate bacterial phylum KSB3 points to enhanced environmental sensing as a trigger of wastewater bulking.</title>
        <authorList>
            <person name="Sekiguchi Y."/>
            <person name="Ohashi A."/>
            <person name="Parks D.H."/>
            <person name="Yamauchi T."/>
            <person name="Tyson G.W."/>
            <person name="Hugenholtz P."/>
        </authorList>
    </citation>
    <scope>NUCLEOTIDE SEQUENCE [LARGE SCALE GENOMIC DNA]</scope>
</reference>
<dbReference type="InterPro" id="IPR005135">
    <property type="entry name" value="Endo/exonuclease/phosphatase"/>
</dbReference>